<feature type="active site" description="Proton acceptor" evidence="4">
    <location>
        <position position="156"/>
    </location>
</feature>
<dbReference type="GO" id="GO:0016787">
    <property type="term" value="F:hydrolase activity"/>
    <property type="evidence" value="ECO:0007669"/>
    <property type="project" value="UniProtKB-UniRule"/>
</dbReference>
<evidence type="ECO:0000313" key="7">
    <source>
        <dbReference type="Proteomes" id="UP000219612"/>
    </source>
</evidence>
<dbReference type="RefSeq" id="WP_097328102.1">
    <property type="nucleotide sequence ID" value="NZ_OBDY01000034.1"/>
</dbReference>
<dbReference type="InterPro" id="IPR016035">
    <property type="entry name" value="Acyl_Trfase/lysoPLipase"/>
</dbReference>
<feature type="active site" description="Nucleophile" evidence="4">
    <location>
        <position position="42"/>
    </location>
</feature>
<protein>
    <submittedName>
        <fullName evidence="6">NTE family protein</fullName>
    </submittedName>
</protein>
<evidence type="ECO:0000256" key="1">
    <source>
        <dbReference type="ARBA" id="ARBA00022801"/>
    </source>
</evidence>
<dbReference type="Proteomes" id="UP000219612">
    <property type="component" value="Unassembled WGS sequence"/>
</dbReference>
<dbReference type="PANTHER" id="PTHR14226">
    <property type="entry name" value="NEUROPATHY TARGET ESTERASE/SWISS CHEESE D.MELANOGASTER"/>
    <property type="match status" value="1"/>
</dbReference>
<feature type="short sequence motif" description="GXSXG" evidence="4">
    <location>
        <begin position="40"/>
        <end position="44"/>
    </location>
</feature>
<dbReference type="InterPro" id="IPR050301">
    <property type="entry name" value="NTE"/>
</dbReference>
<evidence type="ECO:0000259" key="5">
    <source>
        <dbReference type="PROSITE" id="PS51635"/>
    </source>
</evidence>
<name>A0A285K8F7_9ACTN</name>
<reference evidence="6 7" key="1">
    <citation type="submission" date="2017-09" db="EMBL/GenBank/DDBJ databases">
        <authorList>
            <person name="Ehlers B."/>
            <person name="Leendertz F.H."/>
        </authorList>
    </citation>
    <scope>NUCLEOTIDE SEQUENCE [LARGE SCALE GENOMIC DNA]</scope>
    <source>
        <strain evidence="6 7">CGMCC 4.6857</strain>
    </source>
</reference>
<dbReference type="Pfam" id="PF01734">
    <property type="entry name" value="Patatin"/>
    <property type="match status" value="1"/>
</dbReference>
<evidence type="ECO:0000256" key="4">
    <source>
        <dbReference type="PROSITE-ProRule" id="PRU01161"/>
    </source>
</evidence>
<feature type="short sequence motif" description="DGA/G" evidence="4">
    <location>
        <begin position="156"/>
        <end position="158"/>
    </location>
</feature>
<sequence length="309" mass="32874">MSGGRRVALALGSGGARGFAHVGVVQVLEERGFEVCSVAGSSMGALVGGVMATGRLKEFTDWAVALKQRDILRLIDPKWALPGAMAADRLINHLNDFLGDAEIEHLPIPYTAVATDINARREVWFQRGLLRSAIRASIAIPGLITPVVINGRLLADGGLLNPVPIEPTAASGADLTVAVSLQAPRPQGEPASPVRAAAAPHWYEDWRDRLRHVFQTRNGSAAPLETPDLTEISAAADPLPGNLRIADVLASSLDAMQDMIARYRMAGLPPDVHIAVPVNACRVMDFHRAGDMVTLGRQLATKALDDAGF</sequence>
<gene>
    <name evidence="6" type="ORF">SAMN05421748_13441</name>
</gene>
<dbReference type="OrthoDB" id="5290098at2"/>
<evidence type="ECO:0000256" key="2">
    <source>
        <dbReference type="ARBA" id="ARBA00022963"/>
    </source>
</evidence>
<evidence type="ECO:0000256" key="3">
    <source>
        <dbReference type="ARBA" id="ARBA00023098"/>
    </source>
</evidence>
<accession>A0A285K8F7</accession>
<proteinExistence type="predicted"/>
<dbReference type="Gene3D" id="3.40.1090.10">
    <property type="entry name" value="Cytosolic phospholipase A2 catalytic domain"/>
    <property type="match status" value="2"/>
</dbReference>
<evidence type="ECO:0000313" key="6">
    <source>
        <dbReference type="EMBL" id="SNY68855.1"/>
    </source>
</evidence>
<keyword evidence="7" id="KW-1185">Reference proteome</keyword>
<dbReference type="PROSITE" id="PS51635">
    <property type="entry name" value="PNPLA"/>
    <property type="match status" value="1"/>
</dbReference>
<dbReference type="EMBL" id="OBDY01000034">
    <property type="protein sequence ID" value="SNY68855.1"/>
    <property type="molecule type" value="Genomic_DNA"/>
</dbReference>
<comment type="caution">
    <text evidence="4">Lacks conserved residue(s) required for the propagation of feature annotation.</text>
</comment>
<dbReference type="AlphaFoldDB" id="A0A285K8F7"/>
<feature type="domain" description="PNPLA" evidence="5">
    <location>
        <begin position="9"/>
        <end position="169"/>
    </location>
</feature>
<keyword evidence="1 4" id="KW-0378">Hydrolase</keyword>
<dbReference type="SUPFAM" id="SSF52151">
    <property type="entry name" value="FabD/lysophospholipase-like"/>
    <property type="match status" value="1"/>
</dbReference>
<keyword evidence="2 4" id="KW-0442">Lipid degradation</keyword>
<dbReference type="GO" id="GO:0016042">
    <property type="term" value="P:lipid catabolic process"/>
    <property type="evidence" value="ECO:0007669"/>
    <property type="project" value="UniProtKB-UniRule"/>
</dbReference>
<keyword evidence="3 4" id="KW-0443">Lipid metabolism</keyword>
<dbReference type="PANTHER" id="PTHR14226:SF76">
    <property type="entry name" value="NTE FAMILY PROTEIN RSSA"/>
    <property type="match status" value="1"/>
</dbReference>
<organism evidence="6 7">
    <name type="scientific">Paractinoplanes atraurantiacus</name>
    <dbReference type="NCBI Taxonomy" id="1036182"/>
    <lineage>
        <taxon>Bacteria</taxon>
        <taxon>Bacillati</taxon>
        <taxon>Actinomycetota</taxon>
        <taxon>Actinomycetes</taxon>
        <taxon>Micromonosporales</taxon>
        <taxon>Micromonosporaceae</taxon>
        <taxon>Paractinoplanes</taxon>
    </lineage>
</organism>
<dbReference type="InterPro" id="IPR002641">
    <property type="entry name" value="PNPLA_dom"/>
</dbReference>